<keyword evidence="2" id="KW-1185">Reference proteome</keyword>
<sequence length="148" mass="17166">MIPSRLFSINAQEELNAIYLLALLKDFDNKCDIQTLVYALYLLKNGDYSSDNMFPDEFIASAVNRNINNFPLINNSFKKGIAFLLQHKLIKSQNFNNTLIYCLNKENAVGLKIPERVDKKAKKVVCEINQHDQAKLKILFRKQEHPYE</sequence>
<organism evidence="1 2">
    <name type="scientific">Paenibacillus lutimineralis</name>
    <dbReference type="NCBI Taxonomy" id="2707005"/>
    <lineage>
        <taxon>Bacteria</taxon>
        <taxon>Bacillati</taxon>
        <taxon>Bacillota</taxon>
        <taxon>Bacilli</taxon>
        <taxon>Bacillales</taxon>
        <taxon>Paenibacillaceae</taxon>
        <taxon>Paenibacillus</taxon>
    </lineage>
</organism>
<dbReference type="RefSeq" id="WP_126995807.1">
    <property type="nucleotide sequence ID" value="NZ_CP034346.1"/>
</dbReference>
<gene>
    <name evidence="1" type="ORF">EI981_04430</name>
</gene>
<proteinExistence type="predicted"/>
<dbReference type="Proteomes" id="UP000270678">
    <property type="component" value="Chromosome"/>
</dbReference>
<accession>A0A3Q9I6N1</accession>
<reference evidence="2" key="1">
    <citation type="submission" date="2018-12" db="EMBL/GenBank/DDBJ databases">
        <title>Complete genome sequence of Paenibacillus sp. MBLB1234.</title>
        <authorList>
            <person name="Nam Y.-D."/>
            <person name="Kang J."/>
            <person name="Chung W.-H."/>
            <person name="Park Y.S."/>
        </authorList>
    </citation>
    <scope>NUCLEOTIDE SEQUENCE [LARGE SCALE GENOMIC DNA]</scope>
    <source>
        <strain evidence="2">MBLB1234</strain>
    </source>
</reference>
<evidence type="ECO:0000313" key="2">
    <source>
        <dbReference type="Proteomes" id="UP000270678"/>
    </source>
</evidence>
<dbReference type="KEGG" id="plut:EI981_04430"/>
<protein>
    <submittedName>
        <fullName evidence="1">Uncharacterized protein</fullName>
    </submittedName>
</protein>
<name>A0A3Q9I6N1_9BACL</name>
<evidence type="ECO:0000313" key="1">
    <source>
        <dbReference type="EMBL" id="AZS13790.1"/>
    </source>
</evidence>
<dbReference type="AlphaFoldDB" id="A0A3Q9I6N1"/>
<dbReference type="EMBL" id="CP034346">
    <property type="protein sequence ID" value="AZS13790.1"/>
    <property type="molecule type" value="Genomic_DNA"/>
</dbReference>